<organism evidence="2 4">
    <name type="scientific">Oryza sativa subsp. japonica</name>
    <name type="common">Rice</name>
    <dbReference type="NCBI Taxonomy" id="39947"/>
    <lineage>
        <taxon>Eukaryota</taxon>
        <taxon>Viridiplantae</taxon>
        <taxon>Streptophyta</taxon>
        <taxon>Embryophyta</taxon>
        <taxon>Tracheophyta</taxon>
        <taxon>Spermatophyta</taxon>
        <taxon>Magnoliopsida</taxon>
        <taxon>Liliopsida</taxon>
        <taxon>Poales</taxon>
        <taxon>Poaceae</taxon>
        <taxon>BOP clade</taxon>
        <taxon>Oryzoideae</taxon>
        <taxon>Oryzeae</taxon>
        <taxon>Oryzinae</taxon>
        <taxon>Oryza</taxon>
        <taxon>Oryza sativa</taxon>
    </lineage>
</organism>
<evidence type="ECO:0000313" key="4">
    <source>
        <dbReference type="Proteomes" id="UP000000763"/>
    </source>
</evidence>
<evidence type="ECO:0000256" key="1">
    <source>
        <dbReference type="SAM" id="Phobius"/>
    </source>
</evidence>
<feature type="transmembrane region" description="Helical" evidence="1">
    <location>
        <begin position="72"/>
        <end position="97"/>
    </location>
</feature>
<reference evidence="4" key="4">
    <citation type="journal article" date="2008" name="Nucleic Acids Res.">
        <title>The rice annotation project database (RAP-DB): 2008 update.</title>
        <authorList>
            <consortium name="The rice annotation project (RAP)"/>
        </authorList>
    </citation>
    <scope>GENOME REANNOTATION</scope>
    <source>
        <strain evidence="4">cv. Nipponbare</strain>
    </source>
</reference>
<keyword evidence="1" id="KW-1133">Transmembrane helix</keyword>
<proteinExistence type="predicted"/>
<gene>
    <name evidence="2" type="ORF">OSJNBa0009J19.2</name>
    <name evidence="3" type="ORF">P0485D10.21</name>
</gene>
<dbReference type="Proteomes" id="UP000000763">
    <property type="component" value="Chromosome 6"/>
</dbReference>
<protein>
    <submittedName>
        <fullName evidence="2">Uncharacterized protein</fullName>
    </submittedName>
</protein>
<reference evidence="2" key="2">
    <citation type="submission" date="2002-02" db="EMBL/GenBank/DDBJ databases">
        <title>Oryza sativa nipponbare(GA3) genomic DNA, chromosome 6, BAC clone:OSJNBa0009J19.</title>
        <authorList>
            <person name="Sasaki T."/>
            <person name="Matsumoto T."/>
            <person name="Yamamoto K."/>
        </authorList>
    </citation>
    <scope>NUCLEOTIDE SEQUENCE</scope>
</reference>
<accession>Q654F6</accession>
<name>Q654F6_ORYSJ</name>
<evidence type="ECO:0000313" key="2">
    <source>
        <dbReference type="EMBL" id="BAD45809.1"/>
    </source>
</evidence>
<dbReference type="EMBL" id="AP004730">
    <property type="protein sequence ID" value="BAD45809.1"/>
    <property type="molecule type" value="Genomic_DNA"/>
</dbReference>
<reference evidence="3" key="1">
    <citation type="submission" date="2001-05" db="EMBL/GenBank/DDBJ databases">
        <title>Oryza sativa nipponbare(GA3) genomic DNA, chromosome 6, PAC clone:P0485D10.</title>
        <authorList>
            <person name="Sasaki T."/>
            <person name="Matsumoto T."/>
            <person name="Yamamoto K."/>
        </authorList>
    </citation>
    <scope>NUCLEOTIDE SEQUENCE</scope>
</reference>
<reference evidence="4" key="3">
    <citation type="journal article" date="2005" name="Nature">
        <title>The map-based sequence of the rice genome.</title>
        <authorList>
            <consortium name="International rice genome sequencing project (IRGSP)"/>
            <person name="Matsumoto T."/>
            <person name="Wu J."/>
            <person name="Kanamori H."/>
            <person name="Katayose Y."/>
            <person name="Fujisawa M."/>
            <person name="Namiki N."/>
            <person name="Mizuno H."/>
            <person name="Yamamoto K."/>
            <person name="Antonio B.A."/>
            <person name="Baba T."/>
            <person name="Sakata K."/>
            <person name="Nagamura Y."/>
            <person name="Aoki H."/>
            <person name="Arikawa K."/>
            <person name="Arita K."/>
            <person name="Bito T."/>
            <person name="Chiden Y."/>
            <person name="Fujitsuka N."/>
            <person name="Fukunaka R."/>
            <person name="Hamada M."/>
            <person name="Harada C."/>
            <person name="Hayashi A."/>
            <person name="Hijishita S."/>
            <person name="Honda M."/>
            <person name="Hosokawa S."/>
            <person name="Ichikawa Y."/>
            <person name="Idonuma A."/>
            <person name="Iijima M."/>
            <person name="Ikeda M."/>
            <person name="Ikeno M."/>
            <person name="Ito K."/>
            <person name="Ito S."/>
            <person name="Ito T."/>
            <person name="Ito Y."/>
            <person name="Ito Y."/>
            <person name="Iwabuchi A."/>
            <person name="Kamiya K."/>
            <person name="Karasawa W."/>
            <person name="Kurita K."/>
            <person name="Katagiri S."/>
            <person name="Kikuta A."/>
            <person name="Kobayashi H."/>
            <person name="Kobayashi N."/>
            <person name="Machita K."/>
            <person name="Maehara T."/>
            <person name="Masukawa M."/>
            <person name="Mizubayashi T."/>
            <person name="Mukai Y."/>
            <person name="Nagasaki H."/>
            <person name="Nagata Y."/>
            <person name="Naito S."/>
            <person name="Nakashima M."/>
            <person name="Nakama Y."/>
            <person name="Nakamichi Y."/>
            <person name="Nakamura M."/>
            <person name="Meguro A."/>
            <person name="Negishi M."/>
            <person name="Ohta I."/>
            <person name="Ohta T."/>
            <person name="Okamoto M."/>
            <person name="Ono N."/>
            <person name="Saji S."/>
            <person name="Sakaguchi M."/>
            <person name="Sakai K."/>
            <person name="Shibata M."/>
            <person name="Shimokawa T."/>
            <person name="Song J."/>
            <person name="Takazaki Y."/>
            <person name="Terasawa K."/>
            <person name="Tsugane M."/>
            <person name="Tsuji K."/>
            <person name="Ueda S."/>
            <person name="Waki K."/>
            <person name="Yamagata H."/>
            <person name="Yamamoto M."/>
            <person name="Yamamoto S."/>
            <person name="Yamane H."/>
            <person name="Yoshiki S."/>
            <person name="Yoshihara R."/>
            <person name="Yukawa K."/>
            <person name="Zhong H."/>
            <person name="Yano M."/>
            <person name="Yuan Q."/>
            <person name="Ouyang S."/>
            <person name="Liu J."/>
            <person name="Jones K.M."/>
            <person name="Gansberger K."/>
            <person name="Moffat K."/>
            <person name="Hill J."/>
            <person name="Bera J."/>
            <person name="Fadrosh D."/>
            <person name="Jin S."/>
            <person name="Johri S."/>
            <person name="Kim M."/>
            <person name="Overton L."/>
            <person name="Reardon M."/>
            <person name="Tsitrin T."/>
            <person name="Vuong H."/>
            <person name="Weaver B."/>
            <person name="Ciecko A."/>
            <person name="Tallon L."/>
            <person name="Jackson J."/>
            <person name="Pai G."/>
            <person name="Aken S.V."/>
            <person name="Utterback T."/>
            <person name="Reidmuller S."/>
            <person name="Feldblyum T."/>
            <person name="Hsiao J."/>
            <person name="Zismann V."/>
            <person name="Iobst S."/>
            <person name="de Vazeille A.R."/>
            <person name="Buell C.R."/>
            <person name="Ying K."/>
            <person name="Li Y."/>
            <person name="Lu T."/>
            <person name="Huang Y."/>
            <person name="Zhao Q."/>
            <person name="Feng Q."/>
            <person name="Zhang L."/>
            <person name="Zhu J."/>
            <person name="Weng Q."/>
            <person name="Mu J."/>
            <person name="Lu Y."/>
            <person name="Fan D."/>
            <person name="Liu Y."/>
            <person name="Guan J."/>
            <person name="Zhang Y."/>
            <person name="Yu S."/>
            <person name="Liu X."/>
            <person name="Zhang Y."/>
            <person name="Hong G."/>
            <person name="Han B."/>
            <person name="Choisne N."/>
            <person name="Demange N."/>
            <person name="Orjeda G."/>
            <person name="Samain S."/>
            <person name="Cattolico L."/>
            <person name="Pelletier E."/>
            <person name="Couloux A."/>
            <person name="Segurens B."/>
            <person name="Wincker P."/>
            <person name="D'Hont A."/>
            <person name="Scarpelli C."/>
            <person name="Weissenbach J."/>
            <person name="Salanoubat M."/>
            <person name="Quetier F."/>
            <person name="Yu Y."/>
            <person name="Kim H.R."/>
            <person name="Rambo T."/>
            <person name="Currie J."/>
            <person name="Collura K."/>
            <person name="Luo M."/>
            <person name="Yang T."/>
            <person name="Ammiraju J.S.S."/>
            <person name="Engler F."/>
            <person name="Soderlund C."/>
            <person name="Wing R.A."/>
            <person name="Palmer L.E."/>
            <person name="de la Bastide M."/>
            <person name="Spiegel L."/>
            <person name="Nascimento L."/>
            <person name="Zutavern T."/>
            <person name="O'Shaughnessy A."/>
            <person name="Dike S."/>
            <person name="Dedhia N."/>
            <person name="Preston R."/>
            <person name="Balija V."/>
            <person name="McCombie W.R."/>
            <person name="Chow T."/>
            <person name="Chen H."/>
            <person name="Chung M."/>
            <person name="Chen C."/>
            <person name="Shaw J."/>
            <person name="Wu H."/>
            <person name="Hsiao K."/>
            <person name="Chao Y."/>
            <person name="Chu M."/>
            <person name="Cheng C."/>
            <person name="Hour A."/>
            <person name="Lee P."/>
            <person name="Lin S."/>
            <person name="Lin Y."/>
            <person name="Liou J."/>
            <person name="Liu S."/>
            <person name="Hsing Y."/>
            <person name="Raghuvanshi S."/>
            <person name="Mohanty A."/>
            <person name="Bharti A.K."/>
            <person name="Gaur A."/>
            <person name="Gupta V."/>
            <person name="Kumar D."/>
            <person name="Ravi V."/>
            <person name="Vij S."/>
            <person name="Kapur A."/>
            <person name="Khurana P."/>
            <person name="Khurana P."/>
            <person name="Khurana J.P."/>
            <person name="Tyagi A.K."/>
            <person name="Gaikwad K."/>
            <person name="Singh A."/>
            <person name="Dalal V."/>
            <person name="Srivastava S."/>
            <person name="Dixit A."/>
            <person name="Pal A.K."/>
            <person name="Ghazi I.A."/>
            <person name="Yadav M."/>
            <person name="Pandit A."/>
            <person name="Bhargava A."/>
            <person name="Sureshbabu K."/>
            <person name="Batra K."/>
            <person name="Sharma T.R."/>
            <person name="Mohapatra T."/>
            <person name="Singh N.K."/>
            <person name="Messing J."/>
            <person name="Nelson A.B."/>
            <person name="Fuks G."/>
            <person name="Kavchok S."/>
            <person name="Keizer G."/>
            <person name="Linton E."/>
            <person name="Llaca V."/>
            <person name="Song R."/>
            <person name="Tanyolac B."/>
            <person name="Young S."/>
            <person name="Ho-Il K."/>
            <person name="Hahn J.H."/>
            <person name="Sangsakoo G."/>
            <person name="Vanavichit A."/>
            <person name="de Mattos Luiz.A.T."/>
            <person name="Zimmer P.D."/>
            <person name="Malone G."/>
            <person name="Dellagostin O."/>
            <person name="de Oliveira A.C."/>
            <person name="Bevan M."/>
            <person name="Bancroft I."/>
            <person name="Minx P."/>
            <person name="Cordum H."/>
            <person name="Wilson R."/>
            <person name="Cheng Z."/>
            <person name="Jin W."/>
            <person name="Jiang J."/>
            <person name="Leong S.A."/>
            <person name="Iwama H."/>
            <person name="Gojobori T."/>
            <person name="Itoh T."/>
            <person name="Niimura Y."/>
            <person name="Fujii Y."/>
            <person name="Habara T."/>
            <person name="Sakai H."/>
            <person name="Sato Y."/>
            <person name="Wilson G."/>
            <person name="Kumar K."/>
            <person name="McCouch S."/>
            <person name="Juretic N."/>
            <person name="Hoen D."/>
            <person name="Wright S."/>
            <person name="Bruskiewich R."/>
            <person name="Bureau T."/>
            <person name="Miyao A."/>
            <person name="Hirochika H."/>
            <person name="Nishikawa T."/>
            <person name="Kadowaki K."/>
            <person name="Sugiura M."/>
            <person name="Burr B."/>
            <person name="Sasaki T."/>
        </authorList>
    </citation>
    <scope>NUCLEOTIDE SEQUENCE [LARGE SCALE GENOMIC DNA]</scope>
    <source>
        <strain evidence="4">cv. Nipponbare</strain>
    </source>
</reference>
<dbReference type="AlphaFoldDB" id="Q654F6"/>
<dbReference type="EMBL" id="AP003684">
    <property type="protein sequence ID" value="BAD61672.1"/>
    <property type="molecule type" value="Genomic_DNA"/>
</dbReference>
<keyword evidence="1" id="KW-0472">Membrane</keyword>
<sequence length="100" mass="10405">MPYPITVNVLPLPRATLGARACGKVAAAYQAQGPTYSRRNDAELKIPGHMDDPEFTGPLLASRRGIQTTSTIVAGVVTATIAGSNITSIIFVAAIAVNLL</sequence>
<evidence type="ECO:0000313" key="3">
    <source>
        <dbReference type="EMBL" id="BAD61672.1"/>
    </source>
</evidence>
<keyword evidence="1" id="KW-0812">Transmembrane</keyword>